<dbReference type="InterPro" id="IPR059241">
    <property type="entry name" value="SfIV_phage_associated"/>
</dbReference>
<organism evidence="1 2">
    <name type="scientific">Lelliottia wanjuensis</name>
    <dbReference type="NCBI Taxonomy" id="3050585"/>
    <lineage>
        <taxon>Bacteria</taxon>
        <taxon>Pseudomonadati</taxon>
        <taxon>Pseudomonadota</taxon>
        <taxon>Gammaproteobacteria</taxon>
        <taxon>Enterobacterales</taxon>
        <taxon>Enterobacteriaceae</taxon>
        <taxon>Lelliottia</taxon>
    </lineage>
</organism>
<dbReference type="RefSeq" id="WP_285149547.1">
    <property type="nucleotide sequence ID" value="NZ_JASSOM010000056.1"/>
</dbReference>
<dbReference type="Proteomes" id="UP001223214">
    <property type="component" value="Unassembled WGS sequence"/>
</dbReference>
<evidence type="ECO:0000313" key="1">
    <source>
        <dbReference type="EMBL" id="MDK9364161.1"/>
    </source>
</evidence>
<comment type="caution">
    <text evidence="1">The sequence shown here is derived from an EMBL/GenBank/DDBJ whole genome shotgun (WGS) entry which is preliminary data.</text>
</comment>
<dbReference type="EMBL" id="JASSOM010000056">
    <property type="protein sequence ID" value="MDK9364161.1"/>
    <property type="molecule type" value="Genomic_DNA"/>
</dbReference>
<dbReference type="NCBIfam" id="NF033230">
    <property type="entry name" value="phage_region_01"/>
    <property type="match status" value="1"/>
</dbReference>
<sequence length="145" mass="17083">MQNYPAHYIIFGKYKDHVAQVRNISINSSVTLSQISCVYHRAAQLTLLDVLLETYRQKNKSIFNDLRGKQALHHLLFTRYNWPLDKIRNLSLEDVLFILHDDLKTDKFDPTVAKYIDTTLSNYQQMSFPDVMDAEWNPDYAEELK</sequence>
<name>A0AAP4FTQ0_9ENTR</name>
<dbReference type="AlphaFoldDB" id="A0AAP4FTQ0"/>
<reference evidence="1 2" key="1">
    <citation type="submission" date="2023-06" db="EMBL/GenBank/DDBJ databases">
        <title>Identification and characterization of antibiotic-resistant Gram-negative bacteria.</title>
        <authorList>
            <person name="Cho G.-S."/>
            <person name="Lee J."/>
            <person name="Tai E."/>
            <person name="Jeong S."/>
            <person name="Kim I."/>
            <person name="Kim B.-E."/>
            <person name="Jeong M.-I."/>
            <person name="Oh K.-K."/>
            <person name="Franz C.M.A.P."/>
        </authorList>
    </citation>
    <scope>NUCLEOTIDE SEQUENCE [LARGE SCALE GENOMIC DNA]</scope>
    <source>
        <strain evidence="1 2">V106_12</strain>
    </source>
</reference>
<accession>A0AAP4FTQ0</accession>
<keyword evidence="2" id="KW-1185">Reference proteome</keyword>
<proteinExistence type="predicted"/>
<protein>
    <submittedName>
        <fullName evidence="1">Uncharacterized protein</fullName>
    </submittedName>
</protein>
<gene>
    <name evidence="1" type="ORF">QQF32_13235</name>
</gene>
<evidence type="ECO:0000313" key="2">
    <source>
        <dbReference type="Proteomes" id="UP001223214"/>
    </source>
</evidence>